<dbReference type="SMART" id="SM00060">
    <property type="entry name" value="FN3"/>
    <property type="match status" value="5"/>
</dbReference>
<evidence type="ECO:0000256" key="10">
    <source>
        <dbReference type="ARBA" id="ARBA00023180"/>
    </source>
</evidence>
<dbReference type="PANTHER" id="PTHR13817">
    <property type="entry name" value="TITIN"/>
    <property type="match status" value="1"/>
</dbReference>
<keyword evidence="6 12" id="KW-1133">Transmembrane helix</keyword>
<evidence type="ECO:0000256" key="5">
    <source>
        <dbReference type="ARBA" id="ARBA00022737"/>
    </source>
</evidence>
<dbReference type="RefSeq" id="XP_014662056.1">
    <property type="nucleotide sequence ID" value="XM_014806570.1"/>
</dbReference>
<reference evidence="16" key="1">
    <citation type="submission" date="2025-08" db="UniProtKB">
        <authorList>
            <consortium name="RefSeq"/>
        </authorList>
    </citation>
    <scope>IDENTIFICATION</scope>
</reference>
<keyword evidence="7 12" id="KW-0472">Membrane</keyword>
<evidence type="ECO:0000256" key="1">
    <source>
        <dbReference type="ARBA" id="ARBA00004479"/>
    </source>
</evidence>
<dbReference type="InterPro" id="IPR036116">
    <property type="entry name" value="FN3_sf"/>
</dbReference>
<dbReference type="Proteomes" id="UP000695022">
    <property type="component" value="Unplaced"/>
</dbReference>
<sequence>MAQCSRCQILLLVICLNTIVTAFSFFSGEITPEDDITIEEGESFNITCRPKTPGQSLPFFMRYSEGEESAVNDSDVTMIGPSHVQLYVVAASKHDDAGRYMCYLPTAGGVDDLQGLRDVYIYSQPAPLKNVSFVSRNAQDMTISWVPGDDQAYLYNVSYKVSMKSVSGNIIPWKDCPEDTGDNVCYISGSDIHPDYNYDVKIRIINDVGWKEETYHVIYDDIIKPDLPQDFKVDKNSVESSSFDLTWNHPYGMRAYGAQLAYEVKYWSEWDKSSPMEIYVGHYLNATISDLIPYTDYTLNLRTRMDRVNNYYWSNYSSIINKTAADVPYVAPAIVQGAYKSVNSDDMRNITIFWQDVAESDRNGKNFVYTLSVKSECKLELRQDTTVTSTSYTFMASKHCGSSVDIIAKNHVGKSDNKSHIYIGKASDLPAKVGNPLAVKNRGEEYEVTWDKSPTLSVSTYTIMWCDVMPPTSDCKPDSELQWEIIPASEAQWNKVLPYAQNMTLQFWVSADTAVTSSGMERSPCTYIYNGVPQVAPEFGAAGKTSRSLTVSWSKIENCADAVGLIQGYYVQYTEAQSSGPDLRWNSTRVEGISKRSVELTGLLPYTTYRFYVLAFTHAGVGGVEDGVNNMKSETTMEAVPADPPHNVAIVTTTSSSMMVAWQPPHVPNGVVAEYIVSAIYNGSDVVDNRTFAVSAADAEDAGGSSGSLLYEVAGLHGWCYYEVAVTACNGAGCSAPSDTVGAETLIGAPPLLGPPTIEIVDADRVLVKVAEEEYYNGHLEYFLLEVSASEGGDGGEEWQVTQQIDVANASGLLVVVDCDGERKYDFRVAAVTFDGSETQVGPYSEAESAMLCIKDVGFVNVGIIIGCIIGAVIVTVILVAGCCRLKNRMDKHAKEDIDVVLPQALPLESGYTPMSSAQTETTYVPQPDLVEAISPMTQEEEEEAGEVRDGSDGRVGSYKGDGRTGGAPNLAYQRRDSGHGSDLSYQRSPNGTRDGTTDSGLADTHYVTIGDDDDPPSKYVPMPHRSADSVASSPAEYNGTSAPPSAGYSRMAAHDLPPYATLQQQQPDVVLNPKRPSRDFIVGAVTVPTAPGLPPRNLGGGKQPDVELTTIEKPKGRFASGDSDDANAPYARLGCKGGGVAEGLAETEMGTPRRAPAAPHYAQLAQLSSDSGFPGNGGASGYVTEAEASKLAPEAPPGGTATPASRVPWPADARDADVVSLSTTCSEDAEDEDDGDAATAFTPRLPSEESVAGVPAPPPVANCCNGYVEESAMPTIAPLPNGHLPAPPGGVAPTKQLQALPPNGFVLNSGGYVRRGSDSDTAMSDGCCEDEDAAFDDDVAKTTPRRAFAADSDGYCTEAAAVGGGVAVGFTAPRVNGCAALPTTEL</sequence>
<feature type="domain" description="Fibronectin type-III" evidence="14">
    <location>
        <begin position="533"/>
        <end position="639"/>
    </location>
</feature>
<keyword evidence="4 13" id="KW-0732">Signal</keyword>
<keyword evidence="3 12" id="KW-0812">Transmembrane</keyword>
<feature type="signal peptide" evidence="13">
    <location>
        <begin position="1"/>
        <end position="22"/>
    </location>
</feature>
<dbReference type="PROSITE" id="PS01353">
    <property type="entry name" value="HEMATOPO_REC_L_F2"/>
    <property type="match status" value="1"/>
</dbReference>
<evidence type="ECO:0000259" key="14">
    <source>
        <dbReference type="PROSITE" id="PS50853"/>
    </source>
</evidence>
<feature type="transmembrane region" description="Helical" evidence="12">
    <location>
        <begin position="859"/>
        <end position="882"/>
    </location>
</feature>
<dbReference type="GeneID" id="106805091"/>
<keyword evidence="9" id="KW-0675">Receptor</keyword>
<evidence type="ECO:0000313" key="15">
    <source>
        <dbReference type="Proteomes" id="UP000695022"/>
    </source>
</evidence>
<evidence type="ECO:0000256" key="2">
    <source>
        <dbReference type="ARBA" id="ARBA00008921"/>
    </source>
</evidence>
<evidence type="ECO:0000256" key="13">
    <source>
        <dbReference type="SAM" id="SignalP"/>
    </source>
</evidence>
<feature type="domain" description="Fibronectin type-III" evidence="14">
    <location>
        <begin position="124"/>
        <end position="226"/>
    </location>
</feature>
<accession>A0ABM1DQ35</accession>
<evidence type="ECO:0000256" key="8">
    <source>
        <dbReference type="ARBA" id="ARBA00023157"/>
    </source>
</evidence>
<evidence type="ECO:0000256" key="7">
    <source>
        <dbReference type="ARBA" id="ARBA00023136"/>
    </source>
</evidence>
<feature type="region of interest" description="Disordered" evidence="11">
    <location>
        <begin position="1191"/>
        <end position="1213"/>
    </location>
</feature>
<dbReference type="PANTHER" id="PTHR13817:SF166">
    <property type="entry name" value="NEURONAL IGCAM-RELATED"/>
    <property type="match status" value="1"/>
</dbReference>
<feature type="domain" description="Fibronectin type-III" evidence="14">
    <location>
        <begin position="644"/>
        <end position="748"/>
    </location>
</feature>
<dbReference type="PROSITE" id="PS50853">
    <property type="entry name" value="FN3"/>
    <property type="match status" value="4"/>
</dbReference>
<proteinExistence type="inferred from homology"/>
<evidence type="ECO:0000256" key="11">
    <source>
        <dbReference type="SAM" id="MobiDB-lite"/>
    </source>
</evidence>
<gene>
    <name evidence="16" type="primary">LOC106805091</name>
</gene>
<protein>
    <submittedName>
        <fullName evidence="16">Neuronal cell adhesion molecule-like</fullName>
    </submittedName>
</protein>
<feature type="compositionally biased region" description="Polar residues" evidence="11">
    <location>
        <begin position="984"/>
        <end position="1000"/>
    </location>
</feature>
<evidence type="ECO:0000256" key="3">
    <source>
        <dbReference type="ARBA" id="ARBA00022692"/>
    </source>
</evidence>
<dbReference type="CDD" id="cd00063">
    <property type="entry name" value="FN3"/>
    <property type="match status" value="4"/>
</dbReference>
<keyword evidence="10" id="KW-0325">Glycoprotein</keyword>
<comment type="similarity">
    <text evidence="2">Belongs to the type I cytokine receptor family. Type 2 subfamily.</text>
</comment>
<keyword evidence="15" id="KW-1185">Reference proteome</keyword>
<evidence type="ECO:0000256" key="9">
    <source>
        <dbReference type="ARBA" id="ARBA00023170"/>
    </source>
</evidence>
<evidence type="ECO:0000256" key="4">
    <source>
        <dbReference type="ARBA" id="ARBA00022729"/>
    </source>
</evidence>
<evidence type="ECO:0000256" key="12">
    <source>
        <dbReference type="SAM" id="Phobius"/>
    </source>
</evidence>
<dbReference type="InterPro" id="IPR050964">
    <property type="entry name" value="Striated_Muscle_Regulatory"/>
</dbReference>
<dbReference type="SUPFAM" id="SSF49265">
    <property type="entry name" value="Fibronectin type III"/>
    <property type="match status" value="3"/>
</dbReference>
<dbReference type="InterPro" id="IPR003529">
    <property type="entry name" value="Hematopoietin_rcpt_Gp130_CS"/>
</dbReference>
<dbReference type="Pfam" id="PF00041">
    <property type="entry name" value="fn3"/>
    <property type="match status" value="3"/>
</dbReference>
<name>A0ABM1DQ35_PRICU</name>
<organism evidence="15 16">
    <name type="scientific">Priapulus caudatus</name>
    <name type="common">Priapulid worm</name>
    <dbReference type="NCBI Taxonomy" id="37621"/>
    <lineage>
        <taxon>Eukaryota</taxon>
        <taxon>Metazoa</taxon>
        <taxon>Ecdysozoa</taxon>
        <taxon>Scalidophora</taxon>
        <taxon>Priapulida</taxon>
        <taxon>Priapulimorpha</taxon>
        <taxon>Priapulimorphida</taxon>
        <taxon>Priapulidae</taxon>
        <taxon>Priapulus</taxon>
    </lineage>
</organism>
<feature type="domain" description="Fibronectin type-III" evidence="14">
    <location>
        <begin position="227"/>
        <end position="327"/>
    </location>
</feature>
<evidence type="ECO:0000256" key="6">
    <source>
        <dbReference type="ARBA" id="ARBA00022989"/>
    </source>
</evidence>
<feature type="region of interest" description="Disordered" evidence="11">
    <location>
        <begin position="938"/>
        <end position="1048"/>
    </location>
</feature>
<keyword evidence="5" id="KW-0677">Repeat</keyword>
<dbReference type="Gene3D" id="2.60.40.10">
    <property type="entry name" value="Immunoglobulins"/>
    <property type="match status" value="5"/>
</dbReference>
<evidence type="ECO:0000313" key="16">
    <source>
        <dbReference type="RefSeq" id="XP_014662056.1"/>
    </source>
</evidence>
<feature type="chain" id="PRO_5046372038" evidence="13">
    <location>
        <begin position="23"/>
        <end position="1387"/>
    </location>
</feature>
<comment type="subcellular location">
    <subcellularLocation>
        <location evidence="1">Membrane</location>
        <topology evidence="1">Single-pass type I membrane protein</topology>
    </subcellularLocation>
</comment>
<dbReference type="InterPro" id="IPR013783">
    <property type="entry name" value="Ig-like_fold"/>
</dbReference>
<keyword evidence="8" id="KW-1015">Disulfide bond</keyword>
<dbReference type="InterPro" id="IPR003961">
    <property type="entry name" value="FN3_dom"/>
</dbReference>